<dbReference type="GO" id="GO:0003677">
    <property type="term" value="F:DNA binding"/>
    <property type="evidence" value="ECO:0007669"/>
    <property type="project" value="InterPro"/>
</dbReference>
<feature type="compositionally biased region" description="Low complexity" evidence="5">
    <location>
        <begin position="784"/>
        <end position="797"/>
    </location>
</feature>
<dbReference type="Pfam" id="PF04675">
    <property type="entry name" value="DNA_ligase_A_N"/>
    <property type="match status" value="1"/>
</dbReference>
<dbReference type="InterPro" id="IPR050191">
    <property type="entry name" value="ATP-dep_DNA_ligase"/>
</dbReference>
<dbReference type="GO" id="GO:0005739">
    <property type="term" value="C:mitochondrion"/>
    <property type="evidence" value="ECO:0007669"/>
    <property type="project" value="TreeGrafter"/>
</dbReference>
<accession>A0A409V9D2</accession>
<dbReference type="InParanoid" id="A0A409V9D2"/>
<name>A0A409V9D2_9AGAR</name>
<dbReference type="PROSITE" id="PS50160">
    <property type="entry name" value="DNA_LIGASE_A3"/>
    <property type="match status" value="1"/>
</dbReference>
<feature type="domain" description="ATP-dependent DNA ligase family profile" evidence="6">
    <location>
        <begin position="427"/>
        <end position="553"/>
    </location>
</feature>
<dbReference type="GO" id="GO:0006310">
    <property type="term" value="P:DNA recombination"/>
    <property type="evidence" value="ECO:0007669"/>
    <property type="project" value="InterPro"/>
</dbReference>
<dbReference type="Gene3D" id="1.10.3260.10">
    <property type="entry name" value="DNA ligase, ATP-dependent, N-terminal domain"/>
    <property type="match status" value="1"/>
</dbReference>
<evidence type="ECO:0000256" key="1">
    <source>
        <dbReference type="ARBA" id="ARBA00007572"/>
    </source>
</evidence>
<comment type="caution">
    <text evidence="7">The sequence shown here is derived from an EMBL/GenBank/DDBJ whole genome shotgun (WGS) entry which is preliminary data.</text>
</comment>
<dbReference type="InterPro" id="IPR016059">
    <property type="entry name" value="DNA_ligase_ATP-dep_CS"/>
</dbReference>
<feature type="region of interest" description="Disordered" evidence="5">
    <location>
        <begin position="759"/>
        <end position="798"/>
    </location>
</feature>
<dbReference type="GO" id="GO:0006281">
    <property type="term" value="P:DNA repair"/>
    <property type="evidence" value="ECO:0007669"/>
    <property type="project" value="InterPro"/>
</dbReference>
<dbReference type="PANTHER" id="PTHR45674">
    <property type="entry name" value="DNA LIGASE 1/3 FAMILY MEMBER"/>
    <property type="match status" value="1"/>
</dbReference>
<dbReference type="InterPro" id="IPR036599">
    <property type="entry name" value="DNA_ligase_N_sf"/>
</dbReference>
<dbReference type="GO" id="GO:1903461">
    <property type="term" value="P:Okazaki fragment processing involved in mitotic DNA replication"/>
    <property type="evidence" value="ECO:0007669"/>
    <property type="project" value="TreeGrafter"/>
</dbReference>
<dbReference type="GO" id="GO:0003910">
    <property type="term" value="F:DNA ligase (ATP) activity"/>
    <property type="evidence" value="ECO:0007669"/>
    <property type="project" value="InterPro"/>
</dbReference>
<evidence type="ECO:0000313" key="7">
    <source>
        <dbReference type="EMBL" id="PPQ63304.1"/>
    </source>
</evidence>
<evidence type="ECO:0000256" key="4">
    <source>
        <dbReference type="ARBA" id="ARBA00022840"/>
    </source>
</evidence>
<keyword evidence="8" id="KW-1185">Reference proteome</keyword>
<dbReference type="PROSITE" id="PS00333">
    <property type="entry name" value="DNA_LIGASE_A2"/>
    <property type="match status" value="1"/>
</dbReference>
<keyword evidence="4" id="KW-0067">ATP-binding</keyword>
<protein>
    <recommendedName>
        <fullName evidence="6">ATP-dependent DNA ligase family profile domain-containing protein</fullName>
    </recommendedName>
</protein>
<dbReference type="AlphaFoldDB" id="A0A409V9D2"/>
<dbReference type="OrthoDB" id="7482721at2759"/>
<dbReference type="InterPro" id="IPR012340">
    <property type="entry name" value="NA-bd_OB-fold"/>
</dbReference>
<evidence type="ECO:0000256" key="5">
    <source>
        <dbReference type="SAM" id="MobiDB-lite"/>
    </source>
</evidence>
<evidence type="ECO:0000256" key="3">
    <source>
        <dbReference type="ARBA" id="ARBA00022741"/>
    </source>
</evidence>
<dbReference type="STRING" id="181874.A0A409V9D2"/>
<dbReference type="SUPFAM" id="SSF56091">
    <property type="entry name" value="DNA ligase/mRNA capping enzyme, catalytic domain"/>
    <property type="match status" value="1"/>
</dbReference>
<dbReference type="EMBL" id="NHTK01006126">
    <property type="protein sequence ID" value="PPQ63304.1"/>
    <property type="molecule type" value="Genomic_DNA"/>
</dbReference>
<reference evidence="7 8" key="1">
    <citation type="journal article" date="2018" name="Evol. Lett.">
        <title>Horizontal gene cluster transfer increased hallucinogenic mushroom diversity.</title>
        <authorList>
            <person name="Reynolds H.T."/>
            <person name="Vijayakumar V."/>
            <person name="Gluck-Thaler E."/>
            <person name="Korotkin H.B."/>
            <person name="Matheny P.B."/>
            <person name="Slot J.C."/>
        </authorList>
    </citation>
    <scope>NUCLEOTIDE SEQUENCE [LARGE SCALE GENOMIC DNA]</scope>
    <source>
        <strain evidence="7 8">2629</strain>
    </source>
</reference>
<dbReference type="InterPro" id="IPR012310">
    <property type="entry name" value="DNA_ligase_ATP-dep_cent"/>
</dbReference>
<evidence type="ECO:0000256" key="2">
    <source>
        <dbReference type="ARBA" id="ARBA00022598"/>
    </source>
</evidence>
<sequence length="936" mass="106756">MSSKEPVKPQAIPFSLLSSFIFKIGKIQRRKAGQTRKRDEDNYPAYGIFKQWVEDLRKDYSPFPAGTTAAVFRFLFPEEDVRRKYNIQEKTMTQLLADCFSVKEDSFLVWDSEEGLGCLGLELKAVMDRTYSGVSSHSLSIADVDLLLDELASLSGYTDLAIRESVRKLHDKRSRAAIIRHIFRRLSPEEACVVTQVILKDLRPLLYPYAARDYTSALTKYNSASVKVLSKEHAMDIWDSSGLMLKFHRLRSCIDSAAAFADRPDKTIKDIRPEIGQALAIPKSMKAISVEDAIKKFANQKSDVVWAETKYDGERAQIHVEIREGDKPHITIYSKSKRNSTHDRHGIHGLIREALGLDRQVNPVASGRKTVKRNIVLDAEMVACKGEKIDEFWRIRQLIGDTARGVRAGRRSTKAPDTECPESMQSELNEDFSLGLVFFDVLVLDDVSLIFRPYHERRSILERLIRVEPGKCMLAARYRVDMKNPNRRNQLHEIFQQHIDNHEEGLVLKAEESPYNHYRNPWVKLKKDYIAGDGDTLSMVMLGASWNKDRGRELRVPPSAFNTFYIGVLTNPQDIKLNPNARPKFDLYFTVEYGLSRESLDMFIAMIKASESVPVTHKHKLPYDVKILEEIQPGPPSILLESPIVVELFGAGFTKAPKSKHYELRFPRMQKYFRRMDRPWQDAADWEQVRDAARKSVGRSEDEDTPSQWCNKTWAAHTKPKTIPSTEAAIIKEEPLSQEEILPAPKRRRIEVLTPQASSPFKHVSAPPFASMTNLPPGNSERLPSSSPHSSQPTPSSRFLTLFSPTRVPNSQKFTITESQVPVSTACLGLQRSMIWFARPSKEQGCPRWQKDQRRISEERRTKSLMTLLQRCGWCDEPCSPSIRNGLIIVDTCSEKGPALWKKTVRLIEDAATEIKDENCLPIYVIQCRDHTEGTL</sequence>
<dbReference type="Gene3D" id="2.40.50.140">
    <property type="entry name" value="Nucleic acid-binding proteins"/>
    <property type="match status" value="1"/>
</dbReference>
<dbReference type="GO" id="GO:0005634">
    <property type="term" value="C:nucleus"/>
    <property type="evidence" value="ECO:0007669"/>
    <property type="project" value="TreeGrafter"/>
</dbReference>
<evidence type="ECO:0000259" key="6">
    <source>
        <dbReference type="PROSITE" id="PS50160"/>
    </source>
</evidence>
<keyword evidence="2" id="KW-0436">Ligase</keyword>
<proteinExistence type="inferred from homology"/>
<dbReference type="Gene3D" id="3.30.470.30">
    <property type="entry name" value="DNA ligase/mRNA capping enzyme"/>
    <property type="match status" value="1"/>
</dbReference>
<dbReference type="PROSITE" id="PS00697">
    <property type="entry name" value="DNA_LIGASE_A1"/>
    <property type="match status" value="1"/>
</dbReference>
<dbReference type="Proteomes" id="UP000284842">
    <property type="component" value="Unassembled WGS sequence"/>
</dbReference>
<dbReference type="PANTHER" id="PTHR45674:SF12">
    <property type="entry name" value="ATP DEPENDENT DNA LIGASE DOMAIN-CONTAINING PROTEIN"/>
    <property type="match status" value="1"/>
</dbReference>
<dbReference type="GO" id="GO:0005524">
    <property type="term" value="F:ATP binding"/>
    <property type="evidence" value="ECO:0007669"/>
    <property type="project" value="UniProtKB-KW"/>
</dbReference>
<organism evidence="7 8">
    <name type="scientific">Panaeolus cyanescens</name>
    <dbReference type="NCBI Taxonomy" id="181874"/>
    <lineage>
        <taxon>Eukaryota</taxon>
        <taxon>Fungi</taxon>
        <taxon>Dikarya</taxon>
        <taxon>Basidiomycota</taxon>
        <taxon>Agaricomycotina</taxon>
        <taxon>Agaricomycetes</taxon>
        <taxon>Agaricomycetidae</taxon>
        <taxon>Agaricales</taxon>
        <taxon>Agaricineae</taxon>
        <taxon>Galeropsidaceae</taxon>
        <taxon>Panaeolus</taxon>
    </lineage>
</organism>
<evidence type="ECO:0000313" key="8">
    <source>
        <dbReference type="Proteomes" id="UP000284842"/>
    </source>
</evidence>
<dbReference type="InterPro" id="IPR012308">
    <property type="entry name" value="DNA_ligase_ATP-dep_N"/>
</dbReference>
<comment type="similarity">
    <text evidence="1">Belongs to the ATP-dependent DNA ligase family.</text>
</comment>
<dbReference type="Pfam" id="PF01068">
    <property type="entry name" value="DNA_ligase_A_M"/>
    <property type="match status" value="1"/>
</dbReference>
<gene>
    <name evidence="7" type="ORF">CVT24_006749</name>
</gene>
<keyword evidence="3" id="KW-0547">Nucleotide-binding</keyword>